<dbReference type="EMBL" id="BAAAKV010000005">
    <property type="protein sequence ID" value="GAA1154681.1"/>
    <property type="molecule type" value="Genomic_DNA"/>
</dbReference>
<evidence type="ECO:0000313" key="1">
    <source>
        <dbReference type="EMBL" id="GAA1154681.1"/>
    </source>
</evidence>
<evidence type="ECO:0008006" key="3">
    <source>
        <dbReference type="Google" id="ProtNLM"/>
    </source>
</evidence>
<gene>
    <name evidence="1" type="ORF">GCM10009654_07750</name>
</gene>
<protein>
    <recommendedName>
        <fullName evidence="3">Antibiotic biosynthesis protein</fullName>
    </recommendedName>
</protein>
<dbReference type="NCBIfam" id="NF038070">
    <property type="entry name" value="LmbU_fam_TF"/>
    <property type="match status" value="1"/>
</dbReference>
<organism evidence="1 2">
    <name type="scientific">Streptomyces hebeiensis</name>
    <dbReference type="NCBI Taxonomy" id="229486"/>
    <lineage>
        <taxon>Bacteria</taxon>
        <taxon>Bacillati</taxon>
        <taxon>Actinomycetota</taxon>
        <taxon>Actinomycetes</taxon>
        <taxon>Kitasatosporales</taxon>
        <taxon>Streptomycetaceae</taxon>
        <taxon>Streptomyces</taxon>
    </lineage>
</organism>
<comment type="caution">
    <text evidence="1">The sequence shown here is derived from an EMBL/GenBank/DDBJ whole genome shotgun (WGS) entry which is preliminary data.</text>
</comment>
<reference evidence="1 2" key="1">
    <citation type="journal article" date="2019" name="Int. J. Syst. Evol. Microbiol.">
        <title>The Global Catalogue of Microorganisms (GCM) 10K type strain sequencing project: providing services to taxonomists for standard genome sequencing and annotation.</title>
        <authorList>
            <consortium name="The Broad Institute Genomics Platform"/>
            <consortium name="The Broad Institute Genome Sequencing Center for Infectious Disease"/>
            <person name="Wu L."/>
            <person name="Ma J."/>
        </authorList>
    </citation>
    <scope>NUCLEOTIDE SEQUENCE [LARGE SCALE GENOMIC DNA]</scope>
    <source>
        <strain evidence="1 2">JCM 12696</strain>
    </source>
</reference>
<sequence>MSDNVYKTVKVTGRNGTVSTTRPAQERLGVGSRAITKRVTLAMPESMTIDEWRNLGRQIHVIADSSAWWLGDWLIFGQSNYPNRYKKAIADTSLDYQTLRNYAWVARRFTPERRRAKLSFQHHAEVTSLPEAEQERWLTQTELHGWSRNELRRRIRDSREIGDGGKSVVRVQLDLMGQQKQRWQRAAESADQDLLAWMVAVLDGAATAAVDAG</sequence>
<dbReference type="InterPro" id="IPR049735">
    <property type="entry name" value="NovE/LmbU-like"/>
</dbReference>
<dbReference type="Proteomes" id="UP001501371">
    <property type="component" value="Unassembled WGS sequence"/>
</dbReference>
<proteinExistence type="predicted"/>
<accession>A0ABN1UJZ3</accession>
<evidence type="ECO:0000313" key="2">
    <source>
        <dbReference type="Proteomes" id="UP001501371"/>
    </source>
</evidence>
<name>A0ABN1UJZ3_9ACTN</name>
<keyword evidence="2" id="KW-1185">Reference proteome</keyword>